<name>A0ABZ0B0F8_9BURK</name>
<feature type="domain" description="Pyridoxamine 5'-phosphate oxidase N-terminal" evidence="1">
    <location>
        <begin position="14"/>
        <end position="137"/>
    </location>
</feature>
<dbReference type="InterPro" id="IPR011576">
    <property type="entry name" value="Pyridox_Oxase_N"/>
</dbReference>
<protein>
    <submittedName>
        <fullName evidence="2">Pyridoxamine 5'-phosphate oxidase family protein</fullName>
    </submittedName>
</protein>
<dbReference type="Pfam" id="PF01243">
    <property type="entry name" value="PNPOx_N"/>
    <property type="match status" value="1"/>
</dbReference>
<organism evidence="2 3">
    <name type="scientific">Rhodoferax mekongensis</name>
    <dbReference type="NCBI Taxonomy" id="3068341"/>
    <lineage>
        <taxon>Bacteria</taxon>
        <taxon>Pseudomonadati</taxon>
        <taxon>Pseudomonadota</taxon>
        <taxon>Betaproteobacteria</taxon>
        <taxon>Burkholderiales</taxon>
        <taxon>Comamonadaceae</taxon>
        <taxon>Rhodoferax</taxon>
    </lineage>
</organism>
<evidence type="ECO:0000313" key="3">
    <source>
        <dbReference type="Proteomes" id="UP001302257"/>
    </source>
</evidence>
<dbReference type="SUPFAM" id="SSF50475">
    <property type="entry name" value="FMN-binding split barrel"/>
    <property type="match status" value="1"/>
</dbReference>
<dbReference type="Proteomes" id="UP001302257">
    <property type="component" value="Chromosome"/>
</dbReference>
<evidence type="ECO:0000259" key="1">
    <source>
        <dbReference type="Pfam" id="PF01243"/>
    </source>
</evidence>
<evidence type="ECO:0000313" key="2">
    <source>
        <dbReference type="EMBL" id="WNO05400.1"/>
    </source>
</evidence>
<dbReference type="InterPro" id="IPR012349">
    <property type="entry name" value="Split_barrel_FMN-bd"/>
</dbReference>
<sequence>MSETTNFHSVTSNLLGGQRIATLATVDDDGLPHASLVPFALLRGQASLLIHVSALAPHFGYLKRRLQAAVLISKPEIAGEEVHALPRLSIQADIEFIDRQSPDYAPARDAYVQRFPEAGFMTDLQDFAFVKIKPLSGRVIAGFGAARKLDQASLRVAIENS</sequence>
<dbReference type="EMBL" id="CP132507">
    <property type="protein sequence ID" value="WNO05400.1"/>
    <property type="molecule type" value="Genomic_DNA"/>
</dbReference>
<dbReference type="RefSeq" id="WP_313868172.1">
    <property type="nucleotide sequence ID" value="NZ_CP132507.1"/>
</dbReference>
<reference evidence="2 3" key="1">
    <citation type="submission" date="2023-08" db="EMBL/GenBank/DDBJ databases">
        <title>Rhodoferax potami sp. nov. and Rhodoferax mekongensis sp. nov., isolated from the Mekong River in Thailand.</title>
        <authorList>
            <person name="Kitikhun S."/>
            <person name="Charoenyingcharoen P."/>
            <person name="Siriarchawattana P."/>
            <person name="Likhitrattanapisal S."/>
            <person name="Nilsakha T."/>
            <person name="Chanpet A."/>
            <person name="Rattanawaree P."/>
            <person name="Ingsriswang S."/>
        </authorList>
    </citation>
    <scope>NUCLEOTIDE SEQUENCE [LARGE SCALE GENOMIC DNA]</scope>
    <source>
        <strain evidence="2 3">TBRC 17307</strain>
    </source>
</reference>
<proteinExistence type="predicted"/>
<gene>
    <name evidence="2" type="ORF">RAN89_02935</name>
</gene>
<dbReference type="InterPro" id="IPR014419">
    <property type="entry name" value="HutZ"/>
</dbReference>
<dbReference type="Gene3D" id="2.30.110.10">
    <property type="entry name" value="Electron Transport, Fmn-binding Protein, Chain A"/>
    <property type="match status" value="1"/>
</dbReference>
<keyword evidence="3" id="KW-1185">Reference proteome</keyword>
<accession>A0ABZ0B0F8</accession>
<dbReference type="PIRSF" id="PIRSF004633">
    <property type="entry name" value="UCP_PLP_oxd"/>
    <property type="match status" value="1"/>
</dbReference>